<keyword evidence="7 10" id="KW-0863">Zinc-finger</keyword>
<dbReference type="InterPro" id="IPR013010">
    <property type="entry name" value="Znf_SIAH"/>
</dbReference>
<dbReference type="GO" id="GO:0008270">
    <property type="term" value="F:zinc ion binding"/>
    <property type="evidence" value="ECO:0007669"/>
    <property type="project" value="UniProtKB-KW"/>
</dbReference>
<dbReference type="GO" id="GO:0061630">
    <property type="term" value="F:ubiquitin protein ligase activity"/>
    <property type="evidence" value="ECO:0007669"/>
    <property type="project" value="UniProtKB-EC"/>
</dbReference>
<dbReference type="Gene3D" id="3.30.40.10">
    <property type="entry name" value="Zinc/RING finger domain, C3HC4 (zinc finger)"/>
    <property type="match status" value="3"/>
</dbReference>
<gene>
    <name evidence="13" type="ORF">PHYEVI_LOCUS10359</name>
</gene>
<feature type="domain" description="SIAH-type" evidence="12">
    <location>
        <begin position="322"/>
        <end position="380"/>
    </location>
</feature>
<dbReference type="Pfam" id="PF21362">
    <property type="entry name" value="Sina_RING"/>
    <property type="match status" value="1"/>
</dbReference>
<keyword evidence="5" id="KW-0808">Transferase</keyword>
<dbReference type="GO" id="GO:0005737">
    <property type="term" value="C:cytoplasm"/>
    <property type="evidence" value="ECO:0007669"/>
    <property type="project" value="TreeGrafter"/>
</dbReference>
<evidence type="ECO:0000259" key="12">
    <source>
        <dbReference type="PROSITE" id="PS51081"/>
    </source>
</evidence>
<comment type="pathway">
    <text evidence="2">Protein modification; protein ubiquitination.</text>
</comment>
<evidence type="ECO:0000256" key="2">
    <source>
        <dbReference type="ARBA" id="ARBA00004906"/>
    </source>
</evidence>
<evidence type="ECO:0000256" key="10">
    <source>
        <dbReference type="PROSITE-ProRule" id="PRU00455"/>
    </source>
</evidence>
<dbReference type="EMBL" id="OU900100">
    <property type="protein sequence ID" value="CAG9864102.1"/>
    <property type="molecule type" value="Genomic_DNA"/>
</dbReference>
<keyword evidence="14" id="KW-1185">Reference proteome</keyword>
<accession>A0A9N9XR10</accession>
<evidence type="ECO:0000256" key="9">
    <source>
        <dbReference type="ARBA" id="ARBA00022833"/>
    </source>
</evidence>
<name>A0A9N9XR10_PHYSR</name>
<dbReference type="PANTHER" id="PTHR45877">
    <property type="entry name" value="E3 UBIQUITIN-PROTEIN LIGASE SIAH2"/>
    <property type="match status" value="1"/>
</dbReference>
<feature type="domain" description="SIAH-type" evidence="12">
    <location>
        <begin position="69"/>
        <end position="130"/>
    </location>
</feature>
<dbReference type="PROSITE" id="PS50089">
    <property type="entry name" value="ZF_RING_2"/>
    <property type="match status" value="1"/>
</dbReference>
<dbReference type="SUPFAM" id="SSF57850">
    <property type="entry name" value="RING/U-box"/>
    <property type="match status" value="1"/>
</dbReference>
<evidence type="ECO:0000256" key="8">
    <source>
        <dbReference type="ARBA" id="ARBA00022786"/>
    </source>
</evidence>
<sequence length="507" mass="58127">MAEASLVNFTDELLESNCLYCALCKDILKPPIMLVENIGNICSTCHKDTPEIKNRHSMNNEAVENILKLLKLPCKYKIKGCQERFSYEELPYHQQGCKHGTKMCSMNKSTGCEWQGSTGDFVAHFKQLHGDHIINFENNLFFLETSLCEANMVKLLVTHNQIFMLRMHTNVESKRLLYMICSVTDNSNSFCDYSVKHKGSSDNYIKTKSRIVPSYYIYNDFDETVAVAIDLDALKQISQISNTITNVFKIKIDDGDFDVIDDKILHFFECPVCKTFMKPPIFQCHSGHSICNMCRPRLDRCPTCRSTFGNTRNYSLEGLTVGVQYPCIYHDSGCPEIGSANYMTSHEKQCLYKPLSCPFPTCATNSNQEVIVQHLIDAHFDSCIYSGSTGYTDSFRLDPNSWQNKVLNRKCVIAFNHIFRLTCRRTMDYCYMAVEIIGCKSELKTFVYEVSIMDVRKPEKKLIRTDYCLSELSEDEVYKKCIMFPNSVLSSYSNHGVVTFNISIKEK</sequence>
<proteinExistence type="inferred from homology"/>
<evidence type="ECO:0000313" key="13">
    <source>
        <dbReference type="EMBL" id="CAG9864102.1"/>
    </source>
</evidence>
<evidence type="ECO:0000256" key="1">
    <source>
        <dbReference type="ARBA" id="ARBA00000900"/>
    </source>
</evidence>
<keyword evidence="6" id="KW-0479">Metal-binding</keyword>
<dbReference type="EC" id="2.3.2.27" evidence="4"/>
<dbReference type="Proteomes" id="UP001153712">
    <property type="component" value="Chromosome 7"/>
</dbReference>
<dbReference type="GO" id="GO:0043161">
    <property type="term" value="P:proteasome-mediated ubiquitin-dependent protein catabolic process"/>
    <property type="evidence" value="ECO:0007669"/>
    <property type="project" value="TreeGrafter"/>
</dbReference>
<comment type="catalytic activity">
    <reaction evidence="1">
        <text>S-ubiquitinyl-[E2 ubiquitin-conjugating enzyme]-L-cysteine + [acceptor protein]-L-lysine = [E2 ubiquitin-conjugating enzyme]-L-cysteine + N(6)-ubiquitinyl-[acceptor protein]-L-lysine.</text>
        <dbReference type="EC" id="2.3.2.27"/>
    </reaction>
</comment>
<dbReference type="PROSITE" id="PS51081">
    <property type="entry name" value="ZF_SIAH"/>
    <property type="match status" value="2"/>
</dbReference>
<evidence type="ECO:0000256" key="3">
    <source>
        <dbReference type="ARBA" id="ARBA00009119"/>
    </source>
</evidence>
<organism evidence="13 14">
    <name type="scientific">Phyllotreta striolata</name>
    <name type="common">Striped flea beetle</name>
    <name type="synonym">Crioceris striolata</name>
    <dbReference type="NCBI Taxonomy" id="444603"/>
    <lineage>
        <taxon>Eukaryota</taxon>
        <taxon>Metazoa</taxon>
        <taxon>Ecdysozoa</taxon>
        <taxon>Arthropoda</taxon>
        <taxon>Hexapoda</taxon>
        <taxon>Insecta</taxon>
        <taxon>Pterygota</taxon>
        <taxon>Neoptera</taxon>
        <taxon>Endopterygota</taxon>
        <taxon>Coleoptera</taxon>
        <taxon>Polyphaga</taxon>
        <taxon>Cucujiformia</taxon>
        <taxon>Chrysomeloidea</taxon>
        <taxon>Chrysomelidae</taxon>
        <taxon>Galerucinae</taxon>
        <taxon>Alticini</taxon>
        <taxon>Phyllotreta</taxon>
    </lineage>
</organism>
<evidence type="ECO:0000259" key="11">
    <source>
        <dbReference type="PROSITE" id="PS50089"/>
    </source>
</evidence>
<dbReference type="InterPro" id="IPR004162">
    <property type="entry name" value="SINA-like_animal"/>
</dbReference>
<dbReference type="Pfam" id="PF21361">
    <property type="entry name" value="Sina_ZnF"/>
    <property type="match status" value="2"/>
</dbReference>
<dbReference type="SUPFAM" id="SSF49599">
    <property type="entry name" value="TRAF domain-like"/>
    <property type="match status" value="2"/>
</dbReference>
<evidence type="ECO:0000256" key="5">
    <source>
        <dbReference type="ARBA" id="ARBA00022679"/>
    </source>
</evidence>
<dbReference type="AlphaFoldDB" id="A0A9N9XR10"/>
<evidence type="ECO:0000256" key="7">
    <source>
        <dbReference type="ARBA" id="ARBA00022771"/>
    </source>
</evidence>
<dbReference type="OrthoDB" id="620422at2759"/>
<dbReference type="PANTHER" id="PTHR45877:SF2">
    <property type="entry name" value="E3 UBIQUITIN-PROTEIN LIGASE SINA-RELATED"/>
    <property type="match status" value="1"/>
</dbReference>
<keyword evidence="9" id="KW-0862">Zinc</keyword>
<evidence type="ECO:0000256" key="4">
    <source>
        <dbReference type="ARBA" id="ARBA00012483"/>
    </source>
</evidence>
<reference evidence="13" key="1">
    <citation type="submission" date="2022-01" db="EMBL/GenBank/DDBJ databases">
        <authorList>
            <person name="King R."/>
        </authorList>
    </citation>
    <scope>NUCLEOTIDE SEQUENCE</scope>
</reference>
<keyword evidence="8" id="KW-0833">Ubl conjugation pathway</keyword>
<feature type="domain" description="RING-type" evidence="11">
    <location>
        <begin position="270"/>
        <end position="305"/>
    </location>
</feature>
<dbReference type="FunFam" id="3.30.40.10:FF:000041">
    <property type="entry name" value="E3 ubiquitin-protein ligase SINAT3"/>
    <property type="match status" value="1"/>
</dbReference>
<dbReference type="InterPro" id="IPR013083">
    <property type="entry name" value="Znf_RING/FYVE/PHD"/>
</dbReference>
<evidence type="ECO:0000313" key="14">
    <source>
        <dbReference type="Proteomes" id="UP001153712"/>
    </source>
</evidence>
<protein>
    <recommendedName>
        <fullName evidence="4">RING-type E3 ubiquitin transferase</fullName>
        <ecNumber evidence="4">2.3.2.27</ecNumber>
    </recommendedName>
</protein>
<dbReference type="InterPro" id="IPR049548">
    <property type="entry name" value="Sina-like_RING"/>
</dbReference>
<evidence type="ECO:0000256" key="6">
    <source>
        <dbReference type="ARBA" id="ARBA00022723"/>
    </source>
</evidence>
<comment type="similarity">
    <text evidence="3">Belongs to the SINA (Seven in absentia) family.</text>
</comment>
<dbReference type="InterPro" id="IPR001841">
    <property type="entry name" value="Znf_RING"/>
</dbReference>
<dbReference type="GO" id="GO:0031624">
    <property type="term" value="F:ubiquitin conjugating enzyme binding"/>
    <property type="evidence" value="ECO:0007669"/>
    <property type="project" value="TreeGrafter"/>
</dbReference>